<dbReference type="Gene3D" id="3.40.50.150">
    <property type="entry name" value="Vaccinia Virus protein VP39"/>
    <property type="match status" value="1"/>
</dbReference>
<organism evidence="5 6">
    <name type="scientific">Actinomycetospora lemnae</name>
    <dbReference type="NCBI Taxonomy" id="3019891"/>
    <lineage>
        <taxon>Bacteria</taxon>
        <taxon>Bacillati</taxon>
        <taxon>Actinomycetota</taxon>
        <taxon>Actinomycetes</taxon>
        <taxon>Pseudonocardiales</taxon>
        <taxon>Pseudonocardiaceae</taxon>
        <taxon>Actinomycetospora</taxon>
    </lineage>
</organism>
<dbReference type="CDD" id="cd02440">
    <property type="entry name" value="AdoMet_MTases"/>
    <property type="match status" value="1"/>
</dbReference>
<dbReference type="InterPro" id="IPR013216">
    <property type="entry name" value="Methyltransf_11"/>
</dbReference>
<dbReference type="SUPFAM" id="SSF53335">
    <property type="entry name" value="S-adenosyl-L-methionine-dependent methyltransferases"/>
    <property type="match status" value="1"/>
</dbReference>
<keyword evidence="3" id="KW-0808">Transferase</keyword>
<dbReference type="PANTHER" id="PTHR44942">
    <property type="entry name" value="METHYLTRANSF_11 DOMAIN-CONTAINING PROTEIN"/>
    <property type="match status" value="1"/>
</dbReference>
<dbReference type="PROSITE" id="PS01131">
    <property type="entry name" value="RRNA_A_DIMETH"/>
    <property type="match status" value="1"/>
</dbReference>
<dbReference type="GO" id="GO:0032259">
    <property type="term" value="P:methylation"/>
    <property type="evidence" value="ECO:0007669"/>
    <property type="project" value="UniProtKB-KW"/>
</dbReference>
<name>A0ABT5T0N2_9PSEU</name>
<dbReference type="RefSeq" id="WP_274203210.1">
    <property type="nucleotide sequence ID" value="NZ_JAQZAO010000014.1"/>
</dbReference>
<evidence type="ECO:0000259" key="4">
    <source>
        <dbReference type="Pfam" id="PF08241"/>
    </source>
</evidence>
<evidence type="ECO:0000313" key="5">
    <source>
        <dbReference type="EMBL" id="MDD7968681.1"/>
    </source>
</evidence>
<accession>A0ABT5T0N2</accession>
<comment type="similarity">
    <text evidence="1">Belongs to the methyltransferase superfamily.</text>
</comment>
<dbReference type="InterPro" id="IPR020596">
    <property type="entry name" value="rRNA_Ade_Mease_Trfase_CS"/>
</dbReference>
<sequence length="253" mass="26698">MNPARARSFGAVADDYDRLRPPPVLAALRWLLPASDATGPTVLDLGAGTGLLTRALAAAGVTDVVAVEPDDAMRTVLATQSPGVRVLAGTAEDVPLPDASVDAVLVASAWHWFDPDRASAEIGRVLRPGGVLGLLWTFADPAEPWVAAMRHVGRADDRDATTVVEAGFAIDLPADAPFGPGTSEVFRDRTWMAAEDVAAMTGTWSSVLTLSAQERAQVHREARALVAAEVGTDPVAVPFVTAAWRAFRRSSER</sequence>
<feature type="domain" description="Methyltransferase type 11" evidence="4">
    <location>
        <begin position="43"/>
        <end position="132"/>
    </location>
</feature>
<dbReference type="EMBL" id="JAQZAO010000014">
    <property type="protein sequence ID" value="MDD7968681.1"/>
    <property type="molecule type" value="Genomic_DNA"/>
</dbReference>
<evidence type="ECO:0000256" key="3">
    <source>
        <dbReference type="ARBA" id="ARBA00022679"/>
    </source>
</evidence>
<evidence type="ECO:0000313" key="6">
    <source>
        <dbReference type="Proteomes" id="UP001300763"/>
    </source>
</evidence>
<protein>
    <submittedName>
        <fullName evidence="5">Class I SAM-dependent methyltransferase</fullName>
    </submittedName>
</protein>
<proteinExistence type="inferred from homology"/>
<evidence type="ECO:0000256" key="2">
    <source>
        <dbReference type="ARBA" id="ARBA00022603"/>
    </source>
</evidence>
<keyword evidence="2 5" id="KW-0489">Methyltransferase</keyword>
<dbReference type="GO" id="GO:0008168">
    <property type="term" value="F:methyltransferase activity"/>
    <property type="evidence" value="ECO:0007669"/>
    <property type="project" value="UniProtKB-KW"/>
</dbReference>
<comment type="caution">
    <text evidence="5">The sequence shown here is derived from an EMBL/GenBank/DDBJ whole genome shotgun (WGS) entry which is preliminary data.</text>
</comment>
<evidence type="ECO:0000256" key="1">
    <source>
        <dbReference type="ARBA" id="ARBA00008361"/>
    </source>
</evidence>
<dbReference type="PANTHER" id="PTHR44942:SF4">
    <property type="entry name" value="METHYLTRANSFERASE TYPE 11 DOMAIN-CONTAINING PROTEIN"/>
    <property type="match status" value="1"/>
</dbReference>
<gene>
    <name evidence="5" type="ORF">PGB27_25320</name>
</gene>
<dbReference type="InterPro" id="IPR029063">
    <property type="entry name" value="SAM-dependent_MTases_sf"/>
</dbReference>
<dbReference type="InterPro" id="IPR051052">
    <property type="entry name" value="Diverse_substrate_MTase"/>
</dbReference>
<keyword evidence="6" id="KW-1185">Reference proteome</keyword>
<reference evidence="5 6" key="1">
    <citation type="submission" date="2023-02" db="EMBL/GenBank/DDBJ databases">
        <title>Genome sequencing required for Actinomycetospora new species description.</title>
        <authorList>
            <person name="Saimee Y."/>
            <person name="Duangmal K."/>
        </authorList>
    </citation>
    <scope>NUCLEOTIDE SEQUENCE [LARGE SCALE GENOMIC DNA]</scope>
    <source>
        <strain evidence="5 6">DW7H6</strain>
    </source>
</reference>
<dbReference type="Pfam" id="PF08241">
    <property type="entry name" value="Methyltransf_11"/>
    <property type="match status" value="1"/>
</dbReference>
<dbReference type="Proteomes" id="UP001300763">
    <property type="component" value="Unassembled WGS sequence"/>
</dbReference>